<dbReference type="GO" id="GO:0015451">
    <property type="term" value="F:decarboxylation-driven active transmembrane transporter activity"/>
    <property type="evidence" value="ECO:0007669"/>
    <property type="project" value="UniProtKB-EC"/>
</dbReference>
<comment type="cofactor">
    <cofactor evidence="1 16 17">
        <name>Na(+)</name>
        <dbReference type="ChEBI" id="CHEBI:29101"/>
    </cofactor>
</comment>
<comment type="catalytic activity">
    <reaction evidence="15 16 17">
        <text>oxaloacetate + 2 Na(+)(in) + H(+) = pyruvate + 2 Na(+)(out) + CO2</text>
        <dbReference type="Rhea" id="RHEA:57724"/>
        <dbReference type="ChEBI" id="CHEBI:15361"/>
        <dbReference type="ChEBI" id="CHEBI:15378"/>
        <dbReference type="ChEBI" id="CHEBI:16452"/>
        <dbReference type="ChEBI" id="CHEBI:16526"/>
        <dbReference type="ChEBI" id="CHEBI:29101"/>
        <dbReference type="EC" id="7.2.4.2"/>
    </reaction>
</comment>
<dbReference type="EC" id="7.2.4.2" evidence="16"/>
<dbReference type="NCBIfam" id="TIGR01195">
    <property type="entry name" value="oadG_fam"/>
    <property type="match status" value="1"/>
</dbReference>
<keyword evidence="10 16" id="KW-1133">Transmembrane helix</keyword>
<evidence type="ECO:0000256" key="4">
    <source>
        <dbReference type="ARBA" id="ARBA00005844"/>
    </source>
</evidence>
<dbReference type="EMBL" id="REFJ01000002">
    <property type="protein sequence ID" value="RMA81358.1"/>
    <property type="molecule type" value="Genomic_DNA"/>
</dbReference>
<evidence type="ECO:0000256" key="9">
    <source>
        <dbReference type="ARBA" id="ARBA00022967"/>
    </source>
</evidence>
<dbReference type="OrthoDB" id="5772594at2"/>
<comment type="similarity">
    <text evidence="4 16 17">Belongs to the OadG family.</text>
</comment>
<comment type="subcellular location">
    <subcellularLocation>
        <location evidence="3 16 17">Cell membrane</location>
        <topology evidence="3 16 17">Single-pass membrane protein</topology>
    </subcellularLocation>
</comment>
<evidence type="ECO:0000256" key="3">
    <source>
        <dbReference type="ARBA" id="ARBA00004162"/>
    </source>
</evidence>
<evidence type="ECO:0000256" key="15">
    <source>
        <dbReference type="ARBA" id="ARBA00048176"/>
    </source>
</evidence>
<evidence type="ECO:0000256" key="12">
    <source>
        <dbReference type="ARBA" id="ARBA00023065"/>
    </source>
</evidence>
<keyword evidence="7 16" id="KW-1003">Cell membrane</keyword>
<dbReference type="GO" id="GO:0005886">
    <property type="term" value="C:plasma membrane"/>
    <property type="evidence" value="ECO:0007669"/>
    <property type="project" value="UniProtKB-SubCell"/>
</dbReference>
<keyword evidence="12 16" id="KW-0406">Ion transport</keyword>
<organism evidence="18 19">
    <name type="scientific">Umboniibacter marinipuniceus</name>
    <dbReference type="NCBI Taxonomy" id="569599"/>
    <lineage>
        <taxon>Bacteria</taxon>
        <taxon>Pseudomonadati</taxon>
        <taxon>Pseudomonadota</taxon>
        <taxon>Gammaproteobacteria</taxon>
        <taxon>Cellvibrionales</taxon>
        <taxon>Cellvibrionaceae</taxon>
        <taxon>Umboniibacter</taxon>
    </lineage>
</organism>
<evidence type="ECO:0000256" key="6">
    <source>
        <dbReference type="ARBA" id="ARBA00022448"/>
    </source>
</evidence>
<evidence type="ECO:0000256" key="5">
    <source>
        <dbReference type="ARBA" id="ARBA00011869"/>
    </source>
</evidence>
<comment type="subunit">
    <text evidence="5 16">Heterotrimer of an alpha, a beta and a gamma subunit.</text>
</comment>
<dbReference type="AlphaFoldDB" id="A0A3M0AF24"/>
<dbReference type="Proteomes" id="UP000267187">
    <property type="component" value="Unassembled WGS sequence"/>
</dbReference>
<name>A0A3M0AF24_9GAMM</name>
<evidence type="ECO:0000256" key="16">
    <source>
        <dbReference type="HAMAP-Rule" id="MF_00404"/>
    </source>
</evidence>
<evidence type="ECO:0000256" key="11">
    <source>
        <dbReference type="ARBA" id="ARBA00023053"/>
    </source>
</evidence>
<dbReference type="HAMAP" id="MF_00404">
    <property type="entry name" value="OadG"/>
    <property type="match status" value="1"/>
</dbReference>
<comment type="function">
    <text evidence="2 16 17">Catalyzes the decarboxylation of oxaloacetate coupled to Na(+) translocation.</text>
</comment>
<sequence length="86" mass="9326">MSSNDILQQGADLLMLGMGSVFVFLSVLVVATTAMSWFINRWLPEVEAEPVARKPAPSTEINSKTLSIIKQAIAQHRVAKGRASAE</sequence>
<keyword evidence="8 16" id="KW-0812">Transmembrane</keyword>
<dbReference type="GO" id="GO:0036376">
    <property type="term" value="P:sodium ion export across plasma membrane"/>
    <property type="evidence" value="ECO:0007669"/>
    <property type="project" value="InterPro"/>
</dbReference>
<evidence type="ECO:0000313" key="19">
    <source>
        <dbReference type="Proteomes" id="UP000267187"/>
    </source>
</evidence>
<reference evidence="18 19" key="1">
    <citation type="submission" date="2018-10" db="EMBL/GenBank/DDBJ databases">
        <title>Genomic Encyclopedia of Type Strains, Phase IV (KMG-IV): sequencing the most valuable type-strain genomes for metagenomic binning, comparative biology and taxonomic classification.</title>
        <authorList>
            <person name="Goeker M."/>
        </authorList>
    </citation>
    <scope>NUCLEOTIDE SEQUENCE [LARGE SCALE GENOMIC DNA]</scope>
    <source>
        <strain evidence="18 19">DSM 25080</strain>
    </source>
</reference>
<evidence type="ECO:0000256" key="10">
    <source>
        <dbReference type="ARBA" id="ARBA00022989"/>
    </source>
</evidence>
<proteinExistence type="inferred from homology"/>
<keyword evidence="11 16" id="KW-0915">Sodium</keyword>
<evidence type="ECO:0000256" key="13">
    <source>
        <dbReference type="ARBA" id="ARBA00023136"/>
    </source>
</evidence>
<evidence type="ECO:0000256" key="1">
    <source>
        <dbReference type="ARBA" id="ARBA00001959"/>
    </source>
</evidence>
<dbReference type="Pfam" id="PF04277">
    <property type="entry name" value="OAD_gamma"/>
    <property type="match status" value="1"/>
</dbReference>
<evidence type="ECO:0000256" key="7">
    <source>
        <dbReference type="ARBA" id="ARBA00022475"/>
    </source>
</evidence>
<evidence type="ECO:0000256" key="14">
    <source>
        <dbReference type="ARBA" id="ARBA00023201"/>
    </source>
</evidence>
<evidence type="ECO:0000256" key="8">
    <source>
        <dbReference type="ARBA" id="ARBA00022692"/>
    </source>
</evidence>
<keyword evidence="9 16" id="KW-1278">Translocase</keyword>
<dbReference type="GO" id="GO:0015081">
    <property type="term" value="F:sodium ion transmembrane transporter activity"/>
    <property type="evidence" value="ECO:0007669"/>
    <property type="project" value="UniProtKB-UniRule"/>
</dbReference>
<dbReference type="InterPro" id="IPR023424">
    <property type="entry name" value="OadG"/>
</dbReference>
<evidence type="ECO:0000313" key="18">
    <source>
        <dbReference type="EMBL" id="RMA81358.1"/>
    </source>
</evidence>
<keyword evidence="14 16" id="KW-0739">Sodium transport</keyword>
<evidence type="ECO:0000256" key="17">
    <source>
        <dbReference type="RuleBase" id="RU004278"/>
    </source>
</evidence>
<comment type="caution">
    <text evidence="18">The sequence shown here is derived from an EMBL/GenBank/DDBJ whole genome shotgun (WGS) entry which is preliminary data.</text>
</comment>
<gene>
    <name evidence="16" type="primary">oadG</name>
    <name evidence="18" type="ORF">DFR27_1175</name>
</gene>
<dbReference type="RefSeq" id="WP_121876503.1">
    <property type="nucleotide sequence ID" value="NZ_REFJ01000002.1"/>
</dbReference>
<accession>A0A3M0AF24</accession>
<dbReference type="InterPro" id="IPR005899">
    <property type="entry name" value="Na_pump_deCOase"/>
</dbReference>
<evidence type="ECO:0000256" key="2">
    <source>
        <dbReference type="ARBA" id="ARBA00003002"/>
    </source>
</evidence>
<keyword evidence="19" id="KW-1185">Reference proteome</keyword>
<keyword evidence="13 16" id="KW-0472">Membrane</keyword>
<keyword evidence="6 16" id="KW-0813">Transport</keyword>
<feature type="transmembrane region" description="Helical" evidence="16 17">
    <location>
        <begin position="12"/>
        <end position="39"/>
    </location>
</feature>
<protein>
    <recommendedName>
        <fullName evidence="16">Probable oxaloacetate decarboxylase gamma chain</fullName>
        <ecNumber evidence="16">7.2.4.2</ecNumber>
    </recommendedName>
</protein>
<dbReference type="GO" id="GO:0008948">
    <property type="term" value="F:oxaloacetate decarboxylase activity"/>
    <property type="evidence" value="ECO:0007669"/>
    <property type="project" value="UniProtKB-UniRule"/>
</dbReference>